<dbReference type="Pfam" id="PF02771">
    <property type="entry name" value="Acyl-CoA_dh_N"/>
    <property type="match status" value="1"/>
</dbReference>
<keyword evidence="4" id="KW-0274">FAD</keyword>
<dbReference type="Gene3D" id="1.10.540.10">
    <property type="entry name" value="Acyl-CoA dehydrogenase/oxidase, N-terminal domain"/>
    <property type="match status" value="1"/>
</dbReference>
<accession>A0A254THS3</accession>
<reference evidence="9 10" key="1">
    <citation type="submission" date="2016-02" db="EMBL/GenBank/DDBJ databases">
        <authorList>
            <person name="Wen L."/>
            <person name="He K."/>
            <person name="Yang H."/>
        </authorList>
    </citation>
    <scope>NUCLEOTIDE SEQUENCE [LARGE SCALE GENOMIC DNA]</scope>
    <source>
        <strain evidence="9 10">TSA40</strain>
    </source>
</reference>
<dbReference type="FunFam" id="2.40.110.10:FF:000011">
    <property type="entry name" value="Acyl-CoA dehydrogenase FadE34"/>
    <property type="match status" value="1"/>
</dbReference>
<dbReference type="RefSeq" id="WP_088708895.1">
    <property type="nucleotide sequence ID" value="NZ_LSTO01000001.1"/>
</dbReference>
<dbReference type="SUPFAM" id="SSF47203">
    <property type="entry name" value="Acyl-CoA dehydrogenase C-terminal domain-like"/>
    <property type="match status" value="1"/>
</dbReference>
<dbReference type="GO" id="GO:0005886">
    <property type="term" value="C:plasma membrane"/>
    <property type="evidence" value="ECO:0007669"/>
    <property type="project" value="TreeGrafter"/>
</dbReference>
<dbReference type="Pfam" id="PF00441">
    <property type="entry name" value="Acyl-CoA_dh_1"/>
    <property type="match status" value="1"/>
</dbReference>
<evidence type="ECO:0000256" key="3">
    <source>
        <dbReference type="ARBA" id="ARBA00022630"/>
    </source>
</evidence>
<dbReference type="InterPro" id="IPR036250">
    <property type="entry name" value="AcylCo_DH-like_C"/>
</dbReference>
<dbReference type="GO" id="GO:0050660">
    <property type="term" value="F:flavin adenine dinucleotide binding"/>
    <property type="evidence" value="ECO:0007669"/>
    <property type="project" value="InterPro"/>
</dbReference>
<dbReference type="Pfam" id="PF02770">
    <property type="entry name" value="Acyl-CoA_dh_M"/>
    <property type="match status" value="1"/>
</dbReference>
<feature type="domain" description="Acyl-CoA dehydrogenase/oxidase N-terminal" evidence="8">
    <location>
        <begin position="7"/>
        <end position="118"/>
    </location>
</feature>
<dbReference type="InterPro" id="IPR006091">
    <property type="entry name" value="Acyl-CoA_Oxase/DH_mid-dom"/>
</dbReference>
<evidence type="ECO:0000256" key="4">
    <source>
        <dbReference type="ARBA" id="ARBA00022827"/>
    </source>
</evidence>
<dbReference type="PANTHER" id="PTHR43292:SF3">
    <property type="entry name" value="ACYL-COA DEHYDROGENASE FADE29"/>
    <property type="match status" value="1"/>
</dbReference>
<dbReference type="Gene3D" id="1.20.140.10">
    <property type="entry name" value="Butyryl-CoA Dehydrogenase, subunit A, domain 3"/>
    <property type="match status" value="1"/>
</dbReference>
<gene>
    <name evidence="9" type="ORF">AYR66_23810</name>
</gene>
<dbReference type="SUPFAM" id="SSF56645">
    <property type="entry name" value="Acyl-CoA dehydrogenase NM domain-like"/>
    <property type="match status" value="1"/>
</dbReference>
<evidence type="ECO:0000313" key="10">
    <source>
        <dbReference type="Proteomes" id="UP000197535"/>
    </source>
</evidence>
<dbReference type="InterPro" id="IPR052161">
    <property type="entry name" value="Mycobact_Acyl-CoA_DH"/>
</dbReference>
<proteinExistence type="inferred from homology"/>
<evidence type="ECO:0000313" key="9">
    <source>
        <dbReference type="EMBL" id="OWW22065.1"/>
    </source>
</evidence>
<keyword evidence="3" id="KW-0285">Flavoprotein</keyword>
<evidence type="ECO:0000259" key="8">
    <source>
        <dbReference type="Pfam" id="PF02771"/>
    </source>
</evidence>
<dbReference type="InterPro" id="IPR013786">
    <property type="entry name" value="AcylCoA_DH/ox_N"/>
</dbReference>
<dbReference type="InterPro" id="IPR037069">
    <property type="entry name" value="AcylCoA_DH/ox_N_sf"/>
</dbReference>
<evidence type="ECO:0000259" key="7">
    <source>
        <dbReference type="Pfam" id="PF02770"/>
    </source>
</evidence>
<dbReference type="GO" id="GO:0016627">
    <property type="term" value="F:oxidoreductase activity, acting on the CH-CH group of donors"/>
    <property type="evidence" value="ECO:0007669"/>
    <property type="project" value="InterPro"/>
</dbReference>
<dbReference type="Gene3D" id="2.40.110.10">
    <property type="entry name" value="Butyryl-CoA Dehydrogenase, subunit A, domain 2"/>
    <property type="match status" value="1"/>
</dbReference>
<keyword evidence="5" id="KW-0560">Oxidoreductase</keyword>
<dbReference type="Proteomes" id="UP000197535">
    <property type="component" value="Unassembled WGS sequence"/>
</dbReference>
<feature type="domain" description="Acyl-CoA dehydrogenase/oxidase C-terminal" evidence="6">
    <location>
        <begin position="228"/>
        <end position="377"/>
    </location>
</feature>
<name>A0A254THS3_9BURK</name>
<sequence>MLRQESEADARFRREVAGWLQANIPDHLRHLTFRPSPMEAMDWYRKLSAQGWIAPHWPRVYGGMEATPVQQVILMEEMARAGAPDLPTQGLNHIGPILIKCGTPQQRERYLPAIIKGDAIWCQGYSEPGAGSDLASLRTRAQISGNELVINGHKIWTTWGQHADWMFALVRTSEGETRQQGITFVLIDLKTPGITRRPITTIAGDDEFCEVFFDDVTVPLENVVGEIGQGWAVATALLGEERLRIGSPAIALRALVRLHRLAADSRFRAVDNPYFQEKLAHAEIETEALIASYLNVAEAEQQGGATDSSYLKILATETVQTILDIQQQIAGEASPLRDPLHNDAGRLDITEMFLQSRRLTIYGGTNEVQRTIIATKVLGLPVAGRGKA</sequence>
<organism evidence="9 10">
    <name type="scientific">Noviherbaspirillum denitrificans</name>
    <dbReference type="NCBI Taxonomy" id="1968433"/>
    <lineage>
        <taxon>Bacteria</taxon>
        <taxon>Pseudomonadati</taxon>
        <taxon>Pseudomonadota</taxon>
        <taxon>Betaproteobacteria</taxon>
        <taxon>Burkholderiales</taxon>
        <taxon>Oxalobacteraceae</taxon>
        <taxon>Noviherbaspirillum</taxon>
    </lineage>
</organism>
<feature type="domain" description="Acyl-CoA oxidase/dehydrogenase middle" evidence="7">
    <location>
        <begin position="122"/>
        <end position="216"/>
    </location>
</feature>
<evidence type="ECO:0008006" key="11">
    <source>
        <dbReference type="Google" id="ProtNLM"/>
    </source>
</evidence>
<dbReference type="AlphaFoldDB" id="A0A254THS3"/>
<evidence type="ECO:0000256" key="2">
    <source>
        <dbReference type="ARBA" id="ARBA00009347"/>
    </source>
</evidence>
<comment type="caution">
    <text evidence="9">The sequence shown here is derived from an EMBL/GenBank/DDBJ whole genome shotgun (WGS) entry which is preliminary data.</text>
</comment>
<evidence type="ECO:0000256" key="5">
    <source>
        <dbReference type="ARBA" id="ARBA00023002"/>
    </source>
</evidence>
<dbReference type="InterPro" id="IPR009100">
    <property type="entry name" value="AcylCoA_DH/oxidase_NM_dom_sf"/>
</dbReference>
<dbReference type="InterPro" id="IPR046373">
    <property type="entry name" value="Acyl-CoA_Oxase/DH_mid-dom_sf"/>
</dbReference>
<protein>
    <recommendedName>
        <fullName evidence="11">Acyl-CoA dehydrogenase</fullName>
    </recommendedName>
</protein>
<evidence type="ECO:0000256" key="1">
    <source>
        <dbReference type="ARBA" id="ARBA00001974"/>
    </source>
</evidence>
<dbReference type="PANTHER" id="PTHR43292">
    <property type="entry name" value="ACYL-COA DEHYDROGENASE"/>
    <property type="match status" value="1"/>
</dbReference>
<comment type="cofactor">
    <cofactor evidence="1">
        <name>FAD</name>
        <dbReference type="ChEBI" id="CHEBI:57692"/>
    </cofactor>
</comment>
<comment type="similarity">
    <text evidence="2">Belongs to the acyl-CoA dehydrogenase family.</text>
</comment>
<dbReference type="EMBL" id="LSTO01000001">
    <property type="protein sequence ID" value="OWW22065.1"/>
    <property type="molecule type" value="Genomic_DNA"/>
</dbReference>
<keyword evidence="10" id="KW-1185">Reference proteome</keyword>
<dbReference type="OrthoDB" id="9770681at2"/>
<dbReference type="InterPro" id="IPR009075">
    <property type="entry name" value="AcylCo_DH/oxidase_C"/>
</dbReference>
<evidence type="ECO:0000259" key="6">
    <source>
        <dbReference type="Pfam" id="PF00441"/>
    </source>
</evidence>